<feature type="domain" description="O-antigen ligase-related" evidence="6">
    <location>
        <begin position="200"/>
        <end position="328"/>
    </location>
</feature>
<evidence type="ECO:0000259" key="6">
    <source>
        <dbReference type="Pfam" id="PF04932"/>
    </source>
</evidence>
<feature type="transmembrane region" description="Helical" evidence="5">
    <location>
        <begin position="58"/>
        <end position="78"/>
    </location>
</feature>
<comment type="subcellular location">
    <subcellularLocation>
        <location evidence="1">Membrane</location>
        <topology evidence="1">Multi-pass membrane protein</topology>
    </subcellularLocation>
</comment>
<evidence type="ECO:0000256" key="4">
    <source>
        <dbReference type="ARBA" id="ARBA00023136"/>
    </source>
</evidence>
<feature type="transmembrane region" description="Helical" evidence="5">
    <location>
        <begin position="317"/>
        <end position="338"/>
    </location>
</feature>
<dbReference type="InterPro" id="IPR007016">
    <property type="entry name" value="O-antigen_ligase-rel_domated"/>
</dbReference>
<dbReference type="PANTHER" id="PTHR37422">
    <property type="entry name" value="TEICHURONIC ACID BIOSYNTHESIS PROTEIN TUAE"/>
    <property type="match status" value="1"/>
</dbReference>
<evidence type="ECO:0000256" key="5">
    <source>
        <dbReference type="SAM" id="Phobius"/>
    </source>
</evidence>
<dbReference type="Pfam" id="PF04932">
    <property type="entry name" value="Wzy_C"/>
    <property type="match status" value="1"/>
</dbReference>
<feature type="transmembrane region" description="Helical" evidence="5">
    <location>
        <begin position="350"/>
        <end position="368"/>
    </location>
</feature>
<feature type="transmembrane region" description="Helical" evidence="5">
    <location>
        <begin position="166"/>
        <end position="185"/>
    </location>
</feature>
<reference evidence="7 8" key="1">
    <citation type="submission" date="2017-01" db="EMBL/GenBank/DDBJ databases">
        <title>First insights into the biology of 'candidatus Vampirococcus archaeovorus'.</title>
        <authorList>
            <person name="Kizina J."/>
            <person name="Jordan S."/>
            <person name="Stueber K."/>
            <person name="Reinhardt R."/>
            <person name="Harder J."/>
        </authorList>
    </citation>
    <scope>NUCLEOTIDE SEQUENCE [LARGE SCALE GENOMIC DNA]</scope>
    <source>
        <strain evidence="7 8">LiM</strain>
    </source>
</reference>
<protein>
    <recommendedName>
        <fullName evidence="6">O-antigen ligase-related domain-containing protein</fullName>
    </recommendedName>
</protein>
<dbReference type="PANTHER" id="PTHR37422:SF13">
    <property type="entry name" value="LIPOPOLYSACCHARIDE BIOSYNTHESIS PROTEIN PA4999-RELATED"/>
    <property type="match status" value="1"/>
</dbReference>
<sequence length="420" mass="47503">MNFTRERMIIYCDTALAGLLYLLVILTPFSIAATSILPAIMVLVVIIKKSLKPDFAAFKAPDLLVFYAFLAFSLLSVVNSGPYTTKTLSFFFGRWLKNALIFLMVQDILIKYSRVKKIVWCSLGTGVILSLDGFFQKYWGYDVFAHQPLVDVGRGLSGISATFGNYNSLGIVLAVLLLFAISLLIPKRSWDWPRAVMLPLIVLFVYGLYWTYSRGSWVAVILGMLAMVFLSKRFHIAFFVLAAFVGCLFLSPRGWERFLFIFQTGGDQGRYAYWKIAWHLVQQHPILGNGLGTFGPRFFAETPIYGKMYAHNSFLQIWTEAGFVSILSLVVFLLWNLAKSIRTLWKYCDAYLLALFCGILGWLVRAFFDNDFYSVQLSALFWLLLGTLRSAEILVRGQRVNPVCQNSLPALAGEAKPVDE</sequence>
<dbReference type="RefSeq" id="WP_128699652.1">
    <property type="nucleotide sequence ID" value="NZ_CP019384.1"/>
</dbReference>
<dbReference type="InterPro" id="IPR051533">
    <property type="entry name" value="WaaL-like"/>
</dbReference>
<keyword evidence="3 5" id="KW-1133">Transmembrane helix</keyword>
<keyword evidence="4 5" id="KW-0472">Membrane</keyword>
<feature type="transmembrane region" description="Helical" evidence="5">
    <location>
        <begin position="374"/>
        <end position="391"/>
    </location>
</feature>
<keyword evidence="8" id="KW-1185">Reference proteome</keyword>
<name>A0A410P4K4_VELA1</name>
<evidence type="ECO:0000256" key="2">
    <source>
        <dbReference type="ARBA" id="ARBA00022692"/>
    </source>
</evidence>
<feature type="transmembrane region" description="Helical" evidence="5">
    <location>
        <begin position="236"/>
        <end position="255"/>
    </location>
</feature>
<dbReference type="EMBL" id="CP019384">
    <property type="protein sequence ID" value="QAT17011.1"/>
    <property type="molecule type" value="Genomic_DNA"/>
</dbReference>
<evidence type="ECO:0000256" key="3">
    <source>
        <dbReference type="ARBA" id="ARBA00022989"/>
    </source>
</evidence>
<proteinExistence type="predicted"/>
<accession>A0A410P4K4</accession>
<feature type="transmembrane region" description="Helical" evidence="5">
    <location>
        <begin position="192"/>
        <end position="209"/>
    </location>
</feature>
<dbReference type="GO" id="GO:0016020">
    <property type="term" value="C:membrane"/>
    <property type="evidence" value="ECO:0007669"/>
    <property type="project" value="UniProtKB-SubCell"/>
</dbReference>
<evidence type="ECO:0000313" key="7">
    <source>
        <dbReference type="EMBL" id="QAT17011.1"/>
    </source>
</evidence>
<organism evidence="7 8">
    <name type="scientific">Velamenicoccus archaeovorus</name>
    <dbReference type="NCBI Taxonomy" id="1930593"/>
    <lineage>
        <taxon>Bacteria</taxon>
        <taxon>Pseudomonadati</taxon>
        <taxon>Candidatus Omnitrophota</taxon>
        <taxon>Candidatus Velamenicoccus</taxon>
    </lineage>
</organism>
<evidence type="ECO:0000256" key="1">
    <source>
        <dbReference type="ARBA" id="ARBA00004141"/>
    </source>
</evidence>
<gene>
    <name evidence="7" type="ORF">BU251_04310</name>
</gene>
<feature type="transmembrane region" description="Helical" evidence="5">
    <location>
        <begin position="20"/>
        <end position="46"/>
    </location>
</feature>
<dbReference type="AlphaFoldDB" id="A0A410P4K4"/>
<keyword evidence="2 5" id="KW-0812">Transmembrane</keyword>
<evidence type="ECO:0000313" key="8">
    <source>
        <dbReference type="Proteomes" id="UP000287243"/>
    </source>
</evidence>
<dbReference type="Proteomes" id="UP000287243">
    <property type="component" value="Chromosome"/>
</dbReference>
<dbReference type="KEGG" id="vai:BU251_04310"/>
<dbReference type="OrthoDB" id="9806320at2"/>